<dbReference type="EMBL" id="AP023367">
    <property type="protein sequence ID" value="BCJ93235.1"/>
    <property type="molecule type" value="Genomic_DNA"/>
</dbReference>
<organism evidence="1 2">
    <name type="scientific">Anaerocolumna cellulosilytica</name>
    <dbReference type="NCBI Taxonomy" id="433286"/>
    <lineage>
        <taxon>Bacteria</taxon>
        <taxon>Bacillati</taxon>
        <taxon>Bacillota</taxon>
        <taxon>Clostridia</taxon>
        <taxon>Lachnospirales</taxon>
        <taxon>Lachnospiraceae</taxon>
        <taxon>Anaerocolumna</taxon>
    </lineage>
</organism>
<gene>
    <name evidence="1" type="ORF">acsn021_08040</name>
</gene>
<dbReference type="AlphaFoldDB" id="A0A6S6R0W4"/>
<dbReference type="RefSeq" id="WP_184095179.1">
    <property type="nucleotide sequence ID" value="NZ_AP023367.1"/>
</dbReference>
<evidence type="ECO:0000313" key="2">
    <source>
        <dbReference type="Proteomes" id="UP000515561"/>
    </source>
</evidence>
<proteinExistence type="predicted"/>
<keyword evidence="2" id="KW-1185">Reference proteome</keyword>
<accession>A0A6S6R0W4</accession>
<dbReference type="Proteomes" id="UP000515561">
    <property type="component" value="Chromosome"/>
</dbReference>
<reference evidence="1 2" key="1">
    <citation type="journal article" date="2016" name="Int. J. Syst. Evol. Microbiol.">
        <title>Descriptions of Anaerotaenia torta gen. nov., sp. nov. and Anaerocolumna cellulosilytica gen. nov., sp. nov. isolated from a methanogenic reactor of cattle waste.</title>
        <authorList>
            <person name="Uek A."/>
            <person name="Ohtaki Y."/>
            <person name="Kaku N."/>
            <person name="Ueki K."/>
        </authorList>
    </citation>
    <scope>NUCLEOTIDE SEQUENCE [LARGE SCALE GENOMIC DNA]</scope>
    <source>
        <strain evidence="1 2">SN021</strain>
    </source>
</reference>
<evidence type="ECO:0000313" key="1">
    <source>
        <dbReference type="EMBL" id="BCJ93235.1"/>
    </source>
</evidence>
<name>A0A6S6R0W4_9FIRM</name>
<dbReference type="KEGG" id="acel:acsn021_08040"/>
<protein>
    <submittedName>
        <fullName evidence="1">Uncharacterized protein</fullName>
    </submittedName>
</protein>
<sequence>MAFQDESIAKIQKYTRLIRQKQEKGKDTKASEPALLPIYEYEEIQVFHHSISLSLPKQFFDEKLAIENKYLWSKNKELAMVLSKQALEGEEIQIEQLKNTMETELKKNDIYVELEEFQEVQEELLRKITIACRMPTTAGYMYQTQLYLIGHKDWVNLTITCVEKKKYLYSEMIAYIQQHIKVEFPNES</sequence>